<keyword evidence="1" id="KW-0732">Signal</keyword>
<evidence type="ECO:0008006" key="4">
    <source>
        <dbReference type="Google" id="ProtNLM"/>
    </source>
</evidence>
<name>A0A858U563_9MOLU</name>
<sequence length="256" mass="30350">MKASKSKLIIALPLITFALPLIAASCNISGNKQGMDTKHETEFDKIDYPAEISYFNLAMILFMYEVFGPEFHNGKSFEVPISLDETKKILQKLIKQDPENKEALENGKEFFTRFFEHKKSPEDHESLENLINPYPMFRDLIQPKKEYFINKFFTLDNENGEKDKTFINPFREMLDFLLHDKEIKYYNYLTLVFLEMLFKMFSLEGERRTDRSTIETKKRLKLLDSFFRNKTGFSRAELINFFNTLIKEFDDTNNKN</sequence>
<dbReference type="KEGG" id="mphn:HGG64_01565"/>
<dbReference type="PROSITE" id="PS51257">
    <property type="entry name" value="PROKAR_LIPOPROTEIN"/>
    <property type="match status" value="1"/>
</dbReference>
<keyword evidence="3" id="KW-1185">Reference proteome</keyword>
<evidence type="ECO:0000313" key="3">
    <source>
        <dbReference type="Proteomes" id="UP000501728"/>
    </source>
</evidence>
<reference evidence="2 3" key="1">
    <citation type="submission" date="2020-04" db="EMBL/GenBank/DDBJ databases">
        <title>Novel Mycoplasma species detected in Phocoena phocoena (harbor porpoise) from the USA.</title>
        <authorList>
            <person name="Volokhov D.V."/>
        </authorList>
    </citation>
    <scope>NUCLEOTIDE SEQUENCE [LARGE SCALE GENOMIC DNA]</scope>
    <source>
        <strain evidence="2 3">C264-NAS</strain>
    </source>
</reference>
<feature type="signal peptide" evidence="1">
    <location>
        <begin position="1"/>
        <end position="23"/>
    </location>
</feature>
<gene>
    <name evidence="2" type="ORF">HGG64_01565</name>
</gene>
<dbReference type="AlphaFoldDB" id="A0A858U563"/>
<feature type="chain" id="PRO_5032387835" description="Lipoprotein" evidence="1">
    <location>
        <begin position="24"/>
        <end position="256"/>
    </location>
</feature>
<proteinExistence type="predicted"/>
<protein>
    <recommendedName>
        <fullName evidence="4">Lipoprotein</fullName>
    </recommendedName>
</protein>
<evidence type="ECO:0000313" key="2">
    <source>
        <dbReference type="EMBL" id="QJG66395.1"/>
    </source>
</evidence>
<organism evidence="2 3">
    <name type="scientific">Mycoplasma phocoeninasale</name>
    <dbReference type="NCBI Taxonomy" id="2726117"/>
    <lineage>
        <taxon>Bacteria</taxon>
        <taxon>Bacillati</taxon>
        <taxon>Mycoplasmatota</taxon>
        <taxon>Mollicutes</taxon>
        <taxon>Mycoplasmataceae</taxon>
        <taxon>Mycoplasma</taxon>
    </lineage>
</organism>
<accession>A0A858U563</accession>
<dbReference type="EMBL" id="CP051480">
    <property type="protein sequence ID" value="QJG66395.1"/>
    <property type="molecule type" value="Genomic_DNA"/>
</dbReference>
<evidence type="ECO:0000256" key="1">
    <source>
        <dbReference type="SAM" id="SignalP"/>
    </source>
</evidence>
<dbReference type="RefSeq" id="WP_169580218.1">
    <property type="nucleotide sequence ID" value="NZ_CP051480.1"/>
</dbReference>
<dbReference type="Proteomes" id="UP000501728">
    <property type="component" value="Chromosome"/>
</dbReference>